<dbReference type="GO" id="GO:0022857">
    <property type="term" value="F:transmembrane transporter activity"/>
    <property type="evidence" value="ECO:0007669"/>
    <property type="project" value="InterPro"/>
</dbReference>
<dbReference type="AlphaFoldDB" id="U6B8X7"/>
<keyword evidence="4" id="KW-1003">Cell membrane</keyword>
<evidence type="ECO:0000256" key="5">
    <source>
        <dbReference type="ARBA" id="ARBA00022692"/>
    </source>
</evidence>
<proteinExistence type="inferred from homology"/>
<dbReference type="InterPro" id="IPR000515">
    <property type="entry name" value="MetI-like"/>
</dbReference>
<dbReference type="SUPFAM" id="SSF161098">
    <property type="entry name" value="MetI-like"/>
    <property type="match status" value="1"/>
</dbReference>
<evidence type="ECO:0000256" key="7">
    <source>
        <dbReference type="ARBA" id="ARBA00023136"/>
    </source>
</evidence>
<dbReference type="GO" id="GO:0006865">
    <property type="term" value="P:amino acid transport"/>
    <property type="evidence" value="ECO:0007669"/>
    <property type="project" value="TreeGrafter"/>
</dbReference>
<reference evidence="10 11" key="1">
    <citation type="journal article" date="2014" name="Mol. Plant Microbe Interact.">
        <title>The complete genome sequence of Candidatus Liberibacter americanus, associated with citrus Huanglongbing.</title>
        <authorList>
            <person name="Wulff N.A."/>
            <person name="Zhang S."/>
            <person name="Setubal J.C."/>
            <person name="Almeida N.F."/>
            <person name="Martins E.C."/>
            <person name="Harakava R."/>
            <person name="Kumar D."/>
            <person name="Rangel L.T."/>
            <person name="Foissac X."/>
            <person name="Bove J."/>
            <person name="Gabriel D.W."/>
        </authorList>
    </citation>
    <scope>NUCLEOTIDE SEQUENCE [LARGE SCALE GENOMIC DNA]</scope>
    <source>
        <strain evidence="10 11">Sao Paulo</strain>
    </source>
</reference>
<dbReference type="EMBL" id="CP006604">
    <property type="protein sequence ID" value="AHA28311.1"/>
    <property type="molecule type" value="Genomic_DNA"/>
</dbReference>
<protein>
    <submittedName>
        <fullName evidence="10">ABC-type amino acid transport system, permease component</fullName>
    </submittedName>
</protein>
<feature type="transmembrane region" description="Helical" evidence="8">
    <location>
        <begin position="116"/>
        <end position="134"/>
    </location>
</feature>
<evidence type="ECO:0000256" key="1">
    <source>
        <dbReference type="ARBA" id="ARBA00004429"/>
    </source>
</evidence>
<dbReference type="KEGG" id="lar:lam_981"/>
<dbReference type="RefSeq" id="WP_007556551.1">
    <property type="nucleotide sequence ID" value="NC_022793.1"/>
</dbReference>
<keyword evidence="11" id="KW-1185">Reference proteome</keyword>
<organism evidence="10 11">
    <name type="scientific">Candidatus Liberibacter americanus str. Sao Paulo</name>
    <dbReference type="NCBI Taxonomy" id="1261131"/>
    <lineage>
        <taxon>Bacteria</taxon>
        <taxon>Pseudomonadati</taxon>
        <taxon>Pseudomonadota</taxon>
        <taxon>Alphaproteobacteria</taxon>
        <taxon>Hyphomicrobiales</taxon>
        <taxon>Rhizobiaceae</taxon>
        <taxon>Liberibacter</taxon>
    </lineage>
</organism>
<dbReference type="Proteomes" id="UP000017862">
    <property type="component" value="Chromosome"/>
</dbReference>
<feature type="transmembrane region" description="Helical" evidence="8">
    <location>
        <begin position="351"/>
        <end position="375"/>
    </location>
</feature>
<dbReference type="PANTHER" id="PTHR30614">
    <property type="entry name" value="MEMBRANE COMPONENT OF AMINO ACID ABC TRANSPORTER"/>
    <property type="match status" value="1"/>
</dbReference>
<evidence type="ECO:0000259" key="9">
    <source>
        <dbReference type="PROSITE" id="PS50928"/>
    </source>
</evidence>
<feature type="transmembrane region" description="Helical" evidence="8">
    <location>
        <begin position="321"/>
        <end position="339"/>
    </location>
</feature>
<dbReference type="InterPro" id="IPR035906">
    <property type="entry name" value="MetI-like_sf"/>
</dbReference>
<feature type="transmembrane region" description="Helical" evidence="8">
    <location>
        <begin position="43"/>
        <end position="65"/>
    </location>
</feature>
<comment type="subcellular location">
    <subcellularLocation>
        <location evidence="1">Cell inner membrane</location>
        <topology evidence="1">Multi-pass membrane protein</topology>
    </subcellularLocation>
    <subcellularLocation>
        <location evidence="8">Cell membrane</location>
        <topology evidence="8">Multi-pass membrane protein</topology>
    </subcellularLocation>
</comment>
<dbReference type="PATRIC" id="fig|1261131.3.peg.940"/>
<dbReference type="Gene3D" id="1.10.3720.10">
    <property type="entry name" value="MetI-like"/>
    <property type="match status" value="1"/>
</dbReference>
<dbReference type="Pfam" id="PF00528">
    <property type="entry name" value="BPD_transp_1"/>
    <property type="match status" value="1"/>
</dbReference>
<evidence type="ECO:0000256" key="8">
    <source>
        <dbReference type="RuleBase" id="RU363032"/>
    </source>
</evidence>
<dbReference type="InterPro" id="IPR043429">
    <property type="entry name" value="ArtM/GltK/GlnP/TcyL/YhdX-like"/>
</dbReference>
<dbReference type="NCBIfam" id="TIGR01726">
    <property type="entry name" value="HEQRo_perm_3TM"/>
    <property type="match status" value="1"/>
</dbReference>
<feature type="domain" description="ABC transmembrane type-1" evidence="9">
    <location>
        <begin position="176"/>
        <end position="372"/>
    </location>
</feature>
<feature type="transmembrane region" description="Helical" evidence="8">
    <location>
        <begin position="251"/>
        <end position="271"/>
    </location>
</feature>
<dbReference type="HOGENOM" id="CLU_019602_16_1_5"/>
<keyword evidence="7 8" id="KW-0472">Membrane</keyword>
<dbReference type="InterPro" id="IPR010065">
    <property type="entry name" value="AA_ABC_transptr_permease_3TM"/>
</dbReference>
<dbReference type="PANTHER" id="PTHR30614:SF41">
    <property type="entry name" value="INNER MEMBRANE AMINO-ACID ABC TRANSPORTER PERMEASE PROTEIN YHDY"/>
    <property type="match status" value="1"/>
</dbReference>
<dbReference type="eggNOG" id="COG0765">
    <property type="taxonomic scope" value="Bacteria"/>
</dbReference>
<keyword evidence="6 8" id="KW-1133">Transmembrane helix</keyword>
<evidence type="ECO:0000256" key="4">
    <source>
        <dbReference type="ARBA" id="ARBA00022475"/>
    </source>
</evidence>
<dbReference type="CDD" id="cd06261">
    <property type="entry name" value="TM_PBP2"/>
    <property type="match status" value="1"/>
</dbReference>
<evidence type="ECO:0000256" key="6">
    <source>
        <dbReference type="ARBA" id="ARBA00022989"/>
    </source>
</evidence>
<name>U6B8X7_9HYPH</name>
<sequence length="385" mass="43155">MSYPSGKFYVRKRLLSPSLPPVSQRGIIAWIHTNFFCNIRDSILTILAITSLIYLIPNIVEWLFIDAVWTGSDRRSCMTISQGGIQPENWSGACWAFVVDRYNLFIFGNYPEEERWRPVLIFIIGILLIIPMLIPSYPRKLLNGILLFILFPVFSFFILHGGIVLSVVETSKWGGLLVTLVISFFGIAFSMPIGVLLALGRQADMPVLRYACVTLIETFRGVPLVTVLFTASIMLPLFLPDNWNIDKLLRALVGVTAFAAAYIAEVVRGGLQSIPKGQFDAANSLGLSYIQTMRFIVVPQAIKRVIPGIVNTFIGLFKDSTLISIINMFDLLGIVRANFSDSSWISPVTPISGLVFVGFVFWVFCFSMSLYSIFIEKYLNKGMKK</sequence>
<keyword evidence="3 8" id="KW-0813">Transport</keyword>
<accession>U6B8X7</accession>
<evidence type="ECO:0000313" key="10">
    <source>
        <dbReference type="EMBL" id="AHA28311.1"/>
    </source>
</evidence>
<keyword evidence="5 8" id="KW-0812">Transmembrane</keyword>
<evidence type="ECO:0000256" key="2">
    <source>
        <dbReference type="ARBA" id="ARBA00010072"/>
    </source>
</evidence>
<dbReference type="PROSITE" id="PS50928">
    <property type="entry name" value="ABC_TM1"/>
    <property type="match status" value="1"/>
</dbReference>
<gene>
    <name evidence="10" type="primary">artM</name>
    <name evidence="10" type="ORF">lam_981</name>
</gene>
<feature type="transmembrane region" description="Helical" evidence="8">
    <location>
        <begin position="174"/>
        <end position="200"/>
    </location>
</feature>
<evidence type="ECO:0000256" key="3">
    <source>
        <dbReference type="ARBA" id="ARBA00022448"/>
    </source>
</evidence>
<evidence type="ECO:0000313" key="11">
    <source>
        <dbReference type="Proteomes" id="UP000017862"/>
    </source>
</evidence>
<dbReference type="STRING" id="1261131.lam_981"/>
<dbReference type="GO" id="GO:0043190">
    <property type="term" value="C:ATP-binding cassette (ABC) transporter complex"/>
    <property type="evidence" value="ECO:0007669"/>
    <property type="project" value="InterPro"/>
</dbReference>
<comment type="similarity">
    <text evidence="2">Belongs to the binding-protein-dependent transport system permease family. HisMQ subfamily.</text>
</comment>
<feature type="transmembrane region" description="Helical" evidence="8">
    <location>
        <begin position="146"/>
        <end position="168"/>
    </location>
</feature>
<feature type="transmembrane region" description="Helical" evidence="8">
    <location>
        <begin position="221"/>
        <end position="239"/>
    </location>
</feature>